<dbReference type="InParanoid" id="A0A165FPX0"/>
<sequence>MMACKGNACNLPLMEERTDAHRHFSCTRFSITIVSPVRVTLRATMKSGAKTWLIHALSFDGPCSSRGLHLLRHDAQSSPCPHNRHIFARSVHVAGREHYTAQESRWLLRNTAGSVTVSRATLVNYSSPRTGGQRNKSPLHRMSYCGFWGACKFGVLSRRLTVVKVAHACIFYHELNQTGGAHLLFETLRS</sequence>
<name>A0A165FPX0_9APHY</name>
<reference evidence="1 2" key="1">
    <citation type="journal article" date="2016" name="Mol. Biol. Evol.">
        <title>Comparative Genomics of Early-Diverging Mushroom-Forming Fungi Provides Insights into the Origins of Lignocellulose Decay Capabilities.</title>
        <authorList>
            <person name="Nagy L.G."/>
            <person name="Riley R."/>
            <person name="Tritt A."/>
            <person name="Adam C."/>
            <person name="Daum C."/>
            <person name="Floudas D."/>
            <person name="Sun H."/>
            <person name="Yadav J.S."/>
            <person name="Pangilinan J."/>
            <person name="Larsson K.H."/>
            <person name="Matsuura K."/>
            <person name="Barry K."/>
            <person name="Labutti K."/>
            <person name="Kuo R."/>
            <person name="Ohm R.A."/>
            <person name="Bhattacharya S.S."/>
            <person name="Shirouzu T."/>
            <person name="Yoshinaga Y."/>
            <person name="Martin F.M."/>
            <person name="Grigoriev I.V."/>
            <person name="Hibbett D.S."/>
        </authorList>
    </citation>
    <scope>NUCLEOTIDE SEQUENCE [LARGE SCALE GENOMIC DNA]</scope>
    <source>
        <strain evidence="1 2">93-53</strain>
    </source>
</reference>
<dbReference type="RefSeq" id="XP_040767037.1">
    <property type="nucleotide sequence ID" value="XM_040902886.1"/>
</dbReference>
<protein>
    <submittedName>
        <fullName evidence="1">Uncharacterized protein</fullName>
    </submittedName>
</protein>
<keyword evidence="2" id="KW-1185">Reference proteome</keyword>
<dbReference type="Proteomes" id="UP000076871">
    <property type="component" value="Unassembled WGS sequence"/>
</dbReference>
<evidence type="ECO:0000313" key="1">
    <source>
        <dbReference type="EMBL" id="KZT09297.1"/>
    </source>
</evidence>
<gene>
    <name evidence="1" type="ORF">LAESUDRAFT_547168</name>
</gene>
<accession>A0A165FPX0</accession>
<dbReference type="EMBL" id="KV427612">
    <property type="protein sequence ID" value="KZT09297.1"/>
    <property type="molecule type" value="Genomic_DNA"/>
</dbReference>
<dbReference type="GeneID" id="63819917"/>
<organism evidence="1 2">
    <name type="scientific">Laetiporus sulphureus 93-53</name>
    <dbReference type="NCBI Taxonomy" id="1314785"/>
    <lineage>
        <taxon>Eukaryota</taxon>
        <taxon>Fungi</taxon>
        <taxon>Dikarya</taxon>
        <taxon>Basidiomycota</taxon>
        <taxon>Agaricomycotina</taxon>
        <taxon>Agaricomycetes</taxon>
        <taxon>Polyporales</taxon>
        <taxon>Laetiporus</taxon>
    </lineage>
</organism>
<proteinExistence type="predicted"/>
<evidence type="ECO:0000313" key="2">
    <source>
        <dbReference type="Proteomes" id="UP000076871"/>
    </source>
</evidence>
<dbReference type="AlphaFoldDB" id="A0A165FPX0"/>